<name>A0AB33JT82_9ACTN</name>
<gene>
    <name evidence="1" type="ORF">KCMC57_01530</name>
</gene>
<protein>
    <submittedName>
        <fullName evidence="1">Uncharacterized protein</fullName>
    </submittedName>
</protein>
<sequence>MGSLTKVTEFTFKGAHGVWYDGTHLWVLGFECLIKYSWSGTCNTDFQLHNVKTFPLRGGHSLDADLSDPQFLLMTNGTTVGRVTKADGTVTPWVPTLGGRALGTVGVKSYARFKTGESLWIQALAGTDPNQPGAWWNHRVDFFDPQGEFIQSQTLSLGHTHTPRFYRARVSRVAFA</sequence>
<dbReference type="AlphaFoldDB" id="A0AB33JT82"/>
<dbReference type="EMBL" id="AP035881">
    <property type="protein sequence ID" value="BFP43785.1"/>
    <property type="molecule type" value="Genomic_DNA"/>
</dbReference>
<organism evidence="1">
    <name type="scientific">Kitasatospora sp. CMC57</name>
    <dbReference type="NCBI Taxonomy" id="3231513"/>
    <lineage>
        <taxon>Bacteria</taxon>
        <taxon>Bacillati</taxon>
        <taxon>Actinomycetota</taxon>
        <taxon>Actinomycetes</taxon>
        <taxon>Kitasatosporales</taxon>
        <taxon>Streptomycetaceae</taxon>
        <taxon>Kitasatospora</taxon>
    </lineage>
</organism>
<accession>A0AB33JT82</accession>
<proteinExistence type="predicted"/>
<reference evidence="1" key="1">
    <citation type="submission" date="2024-07" db="EMBL/GenBank/DDBJ databases">
        <title>Complete genome sequences of cellulolytic bacteria, Kitasatospora sp. CMC57 and Streptomyces sp. CMC78, isolated from Japanese agricultural soil.</title>
        <authorList>
            <person name="Hashimoto T."/>
            <person name="Ito M."/>
            <person name="Iwamoto M."/>
            <person name="Fukahori D."/>
            <person name="Shoda T."/>
            <person name="Sakoda M."/>
            <person name="Morohoshi T."/>
            <person name="Mitsuboshi M."/>
            <person name="Nishizawa T."/>
        </authorList>
    </citation>
    <scope>NUCLEOTIDE SEQUENCE</scope>
    <source>
        <strain evidence="1">CMC57</strain>
    </source>
</reference>
<evidence type="ECO:0000313" key="1">
    <source>
        <dbReference type="EMBL" id="BFP43785.1"/>
    </source>
</evidence>
<dbReference type="RefSeq" id="WP_407986373.1">
    <property type="nucleotide sequence ID" value="NZ_AP035881.2"/>
</dbReference>